<name>A0A5J4NQ60_9TREM</name>
<protein>
    <submittedName>
        <fullName evidence="1">Uncharacterized protein</fullName>
    </submittedName>
</protein>
<reference evidence="1 2" key="1">
    <citation type="journal article" date="2019" name="Gigascience">
        <title>Whole-genome sequence of the oriental lung fluke Paragonimus westermani.</title>
        <authorList>
            <person name="Oey H."/>
            <person name="Zakrzewski M."/>
            <person name="Narain K."/>
            <person name="Devi K.R."/>
            <person name="Agatsuma T."/>
            <person name="Nawaratna S."/>
            <person name="Gobert G.N."/>
            <person name="Jones M.K."/>
            <person name="Ragan M.A."/>
            <person name="McManus D.P."/>
            <person name="Krause L."/>
        </authorList>
    </citation>
    <scope>NUCLEOTIDE SEQUENCE [LARGE SCALE GENOMIC DNA]</scope>
    <source>
        <strain evidence="1 2">IND2009</strain>
    </source>
</reference>
<accession>A0A5J4NQ60</accession>
<keyword evidence="2" id="KW-1185">Reference proteome</keyword>
<organism evidence="1 2">
    <name type="scientific">Paragonimus westermani</name>
    <dbReference type="NCBI Taxonomy" id="34504"/>
    <lineage>
        <taxon>Eukaryota</taxon>
        <taxon>Metazoa</taxon>
        <taxon>Spiralia</taxon>
        <taxon>Lophotrochozoa</taxon>
        <taxon>Platyhelminthes</taxon>
        <taxon>Trematoda</taxon>
        <taxon>Digenea</taxon>
        <taxon>Plagiorchiida</taxon>
        <taxon>Troglotremata</taxon>
        <taxon>Troglotrematidae</taxon>
        <taxon>Paragonimus</taxon>
    </lineage>
</organism>
<evidence type="ECO:0000313" key="2">
    <source>
        <dbReference type="Proteomes" id="UP000324629"/>
    </source>
</evidence>
<comment type="caution">
    <text evidence="1">The sequence shown here is derived from an EMBL/GenBank/DDBJ whole genome shotgun (WGS) entry which is preliminary data.</text>
</comment>
<proteinExistence type="predicted"/>
<gene>
    <name evidence="1" type="ORF">DEA37_0011830</name>
</gene>
<dbReference type="Proteomes" id="UP000324629">
    <property type="component" value="Unassembled WGS sequence"/>
</dbReference>
<dbReference type="AlphaFoldDB" id="A0A5J4NQ60"/>
<dbReference type="EMBL" id="QNGE01001559">
    <property type="protein sequence ID" value="KAA3677320.1"/>
    <property type="molecule type" value="Genomic_DNA"/>
</dbReference>
<sequence>MQRLSAVKSIDELEQKRHRLCYYFYNNSLSLQIFYHNRFKVVDPIPVVYLDLCSNSTAARNKGRPRRLSQNSRLPVNLDIKTVSSEEFCLNARNPAQLSVPVDPEVAIVFILEYVLGEATSARRDSNSDLVRQVSTAFTVRWGSYNLFTNPEILDKEECVVKIRVPLQGTPNKFVTTGETEVNNHQSPLYTFDSYEKQLCCTFCPDGTLCFRDETKSALKFTLSGTVSIGRRPQVSAVFNHSNPRVILRLGNLLSDKIIRFLRVPSVRVICLYSTDSSAGSLTNTTSVDTNLATLLILMKYLPTQHSPWPKVSLQFLWSRSFPCVKKREAGTVMGPFVGGLSGPVFYEPIQPVPASCYALADQSSGVPLSIATRVQCGTGLSRAAYARLYSAGKLLTEGVFHLSIRYRNYSAARMVSNNFQKNMFTQ</sequence>
<evidence type="ECO:0000313" key="1">
    <source>
        <dbReference type="EMBL" id="KAA3677320.1"/>
    </source>
</evidence>